<feature type="domain" description="Protein kinase" evidence="1">
    <location>
        <begin position="1"/>
        <end position="116"/>
    </location>
</feature>
<dbReference type="InterPro" id="IPR011009">
    <property type="entry name" value="Kinase-like_dom_sf"/>
</dbReference>
<dbReference type="AlphaFoldDB" id="A0A914NM56"/>
<dbReference type="WBParaSite" id="Minc3s05850g38917">
    <property type="protein sequence ID" value="Minc3s05850g38917"/>
    <property type="gene ID" value="Minc3s05850g38917"/>
</dbReference>
<dbReference type="InterPro" id="IPR000719">
    <property type="entry name" value="Prot_kinase_dom"/>
</dbReference>
<reference evidence="3" key="1">
    <citation type="submission" date="2022-11" db="UniProtKB">
        <authorList>
            <consortium name="WormBaseParasite"/>
        </authorList>
    </citation>
    <scope>IDENTIFICATION</scope>
</reference>
<proteinExistence type="predicted"/>
<organism evidence="2 3">
    <name type="scientific">Meloidogyne incognita</name>
    <name type="common">Southern root-knot nematode worm</name>
    <name type="synonym">Oxyuris incognita</name>
    <dbReference type="NCBI Taxonomy" id="6306"/>
    <lineage>
        <taxon>Eukaryota</taxon>
        <taxon>Metazoa</taxon>
        <taxon>Ecdysozoa</taxon>
        <taxon>Nematoda</taxon>
        <taxon>Chromadorea</taxon>
        <taxon>Rhabditida</taxon>
        <taxon>Tylenchina</taxon>
        <taxon>Tylenchomorpha</taxon>
        <taxon>Tylenchoidea</taxon>
        <taxon>Meloidogynidae</taxon>
        <taxon>Meloidogyninae</taxon>
        <taxon>Meloidogyne</taxon>
        <taxon>Meloidogyne incognita group</taxon>
    </lineage>
</organism>
<evidence type="ECO:0000313" key="3">
    <source>
        <dbReference type="WBParaSite" id="Minc3s05850g38917"/>
    </source>
</evidence>
<dbReference type="PROSITE" id="PS00108">
    <property type="entry name" value="PROTEIN_KINASE_ST"/>
    <property type="match status" value="1"/>
</dbReference>
<protein>
    <submittedName>
        <fullName evidence="3">Protein kinase domain-containing protein</fullName>
    </submittedName>
</protein>
<dbReference type="Pfam" id="PF00069">
    <property type="entry name" value="Pkinase"/>
    <property type="match status" value="1"/>
</dbReference>
<dbReference type="SUPFAM" id="SSF56112">
    <property type="entry name" value="Protein kinase-like (PK-like)"/>
    <property type="match status" value="1"/>
</dbReference>
<accession>A0A914NM56</accession>
<dbReference type="GO" id="GO:0004672">
    <property type="term" value="F:protein kinase activity"/>
    <property type="evidence" value="ECO:0007669"/>
    <property type="project" value="InterPro"/>
</dbReference>
<dbReference type="Proteomes" id="UP000887563">
    <property type="component" value="Unplaced"/>
</dbReference>
<dbReference type="PROSITE" id="PS50011">
    <property type="entry name" value="PROTEIN_KINASE_DOM"/>
    <property type="match status" value="1"/>
</dbReference>
<evidence type="ECO:0000259" key="1">
    <source>
        <dbReference type="PROSITE" id="PS50011"/>
    </source>
</evidence>
<evidence type="ECO:0000313" key="2">
    <source>
        <dbReference type="Proteomes" id="UP000887563"/>
    </source>
</evidence>
<dbReference type="InterPro" id="IPR008271">
    <property type="entry name" value="Ser/Thr_kinase_AS"/>
</dbReference>
<sequence>MTLQTYLKSHKRNYLQARIMFGQLLEAIVFLHKNIICHRDMKSDNILLDFDFEGFFQFLEAFGRLFFQTCASKNHPEFCGSELLKPANCRSEFFEARFADQKFLDPTLESLGLWKF</sequence>
<keyword evidence="2" id="KW-1185">Reference proteome</keyword>
<dbReference type="Gene3D" id="1.10.510.10">
    <property type="entry name" value="Transferase(Phosphotransferase) domain 1"/>
    <property type="match status" value="1"/>
</dbReference>
<name>A0A914NM56_MELIC</name>
<dbReference type="GO" id="GO:0005524">
    <property type="term" value="F:ATP binding"/>
    <property type="evidence" value="ECO:0007669"/>
    <property type="project" value="InterPro"/>
</dbReference>